<evidence type="ECO:0000256" key="2">
    <source>
        <dbReference type="RuleBase" id="RU003616"/>
    </source>
</evidence>
<gene>
    <name evidence="3" type="primary">ibpA</name>
    <name evidence="3" type="ORF">CTB_33730</name>
</gene>
<dbReference type="NCBIfam" id="NF042420">
    <property type="entry name" value="Hsp18_Clos"/>
    <property type="match status" value="1"/>
</dbReference>
<dbReference type="CDD" id="cd06471">
    <property type="entry name" value="ACD_LpsHSP_like"/>
    <property type="match status" value="1"/>
</dbReference>
<dbReference type="InterPro" id="IPR053570">
    <property type="entry name" value="sHSP/HSP20"/>
</dbReference>
<proteinExistence type="inferred from homology"/>
<dbReference type="Pfam" id="PF00011">
    <property type="entry name" value="HSP20"/>
    <property type="match status" value="1"/>
</dbReference>
<dbReference type="PATRIC" id="fig|1519.11.peg.3038"/>
<dbReference type="PANTHER" id="PTHR11527">
    <property type="entry name" value="HEAT-SHOCK PROTEIN 20 FAMILY MEMBER"/>
    <property type="match status" value="1"/>
</dbReference>
<dbReference type="InterPro" id="IPR008978">
    <property type="entry name" value="HSP20-like_chaperone"/>
</dbReference>
<dbReference type="EMBL" id="KM108132">
    <property type="protein sequence ID" value="AIZ03780.1"/>
    <property type="molecule type" value="Genomic_DNA"/>
</dbReference>
<dbReference type="RefSeq" id="WP_017752025.1">
    <property type="nucleotide sequence ID" value="NZ_CALGIT010000053.1"/>
</dbReference>
<dbReference type="AlphaFoldDB" id="A0A0A7HJI5"/>
<dbReference type="KEGG" id="ctyk:CTK_C30350"/>
<dbReference type="PROSITE" id="PS01031">
    <property type="entry name" value="SHSP"/>
    <property type="match status" value="1"/>
</dbReference>
<organism evidence="3">
    <name type="scientific">Clostridium tyrobutyricum</name>
    <dbReference type="NCBI Taxonomy" id="1519"/>
    <lineage>
        <taxon>Bacteria</taxon>
        <taxon>Bacillati</taxon>
        <taxon>Bacillota</taxon>
        <taxon>Clostridia</taxon>
        <taxon>Eubacteriales</taxon>
        <taxon>Clostridiaceae</taxon>
        <taxon>Clostridium</taxon>
    </lineage>
</organism>
<dbReference type="GeneID" id="29418566"/>
<reference evidence="3" key="1">
    <citation type="submission" date="2014-07" db="EMBL/GenBank/DDBJ databases">
        <title>Clostridium tyrobutyricum BAS7.</title>
        <authorList>
            <person name="Kim S."/>
            <person name="Choi O."/>
            <person name="Woo H.M."/>
            <person name="Sang B.-I."/>
            <person name="Um Y."/>
        </authorList>
    </citation>
    <scope>NUCLEOTIDE SEQUENCE</scope>
    <source>
        <strain evidence="3">BAS7</strain>
    </source>
</reference>
<dbReference type="InterPro" id="IPR002068">
    <property type="entry name" value="A-crystallin/Hsp20_dom"/>
</dbReference>
<name>A0A0A7HJI5_CLOTY</name>
<accession>A0A0A7HJI5</accession>
<dbReference type="SUPFAM" id="SSF49764">
    <property type="entry name" value="HSP20-like chaperones"/>
    <property type="match status" value="1"/>
</dbReference>
<dbReference type="InterPro" id="IPR031107">
    <property type="entry name" value="Small_HSP"/>
</dbReference>
<evidence type="ECO:0000256" key="1">
    <source>
        <dbReference type="PROSITE-ProRule" id="PRU00285"/>
    </source>
</evidence>
<dbReference type="Gene3D" id="2.60.40.790">
    <property type="match status" value="1"/>
</dbReference>
<protein>
    <submittedName>
        <fullName evidence="3">Uncharacterized protein</fullName>
    </submittedName>
</protein>
<evidence type="ECO:0000313" key="3">
    <source>
        <dbReference type="EMBL" id="AIZ03780.1"/>
    </source>
</evidence>
<comment type="similarity">
    <text evidence="1 2">Belongs to the small heat shock protein (HSP20) family.</text>
</comment>
<dbReference type="STRING" id="1519.CTK_C30350"/>
<sequence>MFDMVPFRRNNSVRGNDDFGGFMDSFFNNDFFSSLNLHGFGNGFKADIKETDNSYLVEADLPGIKKDAISVDYNNNYLTISAKREDSKEEKDENFLRRERSYGEFRRSFYVDDVDKNSISASFENGVLKIDLPKSEKGKNNDSKIDIK</sequence>